<dbReference type="EMBL" id="FQVW01000086">
    <property type="protein sequence ID" value="SHG91478.1"/>
    <property type="molecule type" value="Genomic_DNA"/>
</dbReference>
<proteinExistence type="predicted"/>
<dbReference type="OrthoDB" id="419816at2"/>
<evidence type="ECO:0000313" key="1">
    <source>
        <dbReference type="EMBL" id="SHG91478.1"/>
    </source>
</evidence>
<name>A0A1M5NPQ3_9BACI</name>
<dbReference type="RefSeq" id="WP_084063396.1">
    <property type="nucleotide sequence ID" value="NZ_FQVW01000086.1"/>
</dbReference>
<dbReference type="Proteomes" id="UP000183988">
    <property type="component" value="Unassembled WGS sequence"/>
</dbReference>
<dbReference type="PANTHER" id="PTHR35586:SF1">
    <property type="entry name" value="SLL1691 PROTEIN"/>
    <property type="match status" value="1"/>
</dbReference>
<reference evidence="1 2" key="1">
    <citation type="submission" date="2016-11" db="EMBL/GenBank/DDBJ databases">
        <authorList>
            <person name="Jaros S."/>
            <person name="Januszkiewicz K."/>
            <person name="Wedrychowicz H."/>
        </authorList>
    </citation>
    <scope>NUCLEOTIDE SEQUENCE [LARGE SCALE GENOMIC DNA]</scope>
    <source>
        <strain evidence="1 2">IBRC-M 10683</strain>
    </source>
</reference>
<dbReference type="AlphaFoldDB" id="A0A1M5NPQ3"/>
<evidence type="ECO:0008006" key="3">
    <source>
        <dbReference type="Google" id="ProtNLM"/>
    </source>
</evidence>
<dbReference type="STRING" id="930117.SAMN05216225_10867"/>
<protein>
    <recommendedName>
        <fullName evidence="3">Transposase (putative) YhgA-like domain-containing protein</fullName>
    </recommendedName>
</protein>
<keyword evidence="2" id="KW-1185">Reference proteome</keyword>
<organism evidence="1 2">
    <name type="scientific">Ornithinibacillus halophilus</name>
    <dbReference type="NCBI Taxonomy" id="930117"/>
    <lineage>
        <taxon>Bacteria</taxon>
        <taxon>Bacillati</taxon>
        <taxon>Bacillota</taxon>
        <taxon>Bacilli</taxon>
        <taxon>Bacillales</taxon>
        <taxon>Bacillaceae</taxon>
        <taxon>Ornithinibacillus</taxon>
    </lineage>
</organism>
<evidence type="ECO:0000313" key="2">
    <source>
        <dbReference type="Proteomes" id="UP000183988"/>
    </source>
</evidence>
<sequence length="306" mass="36654">MAIASVVYKPTPENPHNNVIREVPKEYNQHDYLFKKLIHNFFEEFLEAFFPEVHEHIDFSFIKPMSEEVFNDLAKGSSRRADIVIETKLKEENTLIIIHVEPQSTHETKFHERMYHYFSLLYNKYRKPILPVAIFSYDSKHAEKDYFTLEFPFFHVFTFNFLMLELRKKNWRAFIESDNPAAAALLSKMGYTEKEKVEVKMEFLKMLVRMELNPAENRFISSFFDSYLILTNEEEEVLMEKVKQLDNADKILELPNSWEKRGYRKGREEEKQEVIMNMLKKNFPIEMISEATNVAKEEIEKMRDEM</sequence>
<dbReference type="PANTHER" id="PTHR35586">
    <property type="entry name" value="SLL1691 PROTEIN"/>
    <property type="match status" value="1"/>
</dbReference>
<gene>
    <name evidence="1" type="ORF">SAMN05216225_10867</name>
</gene>
<accession>A0A1M5NPQ3</accession>